<dbReference type="KEGG" id="pfm:Pyrfu_0283"/>
<sequence>MVWIREAVDALKNVIAGFLKALRDQAVEAIELEAKELETTFYMLVAAPLAGIPLAPTGLVLELAHLLGEELDRALQRLGRWADLFADYFASLGGEW</sequence>
<evidence type="ECO:0000313" key="1">
    <source>
        <dbReference type="EMBL" id="AEM38155.1"/>
    </source>
</evidence>
<keyword evidence="2" id="KW-1185">Reference proteome</keyword>
<proteinExistence type="predicted"/>
<dbReference type="AlphaFoldDB" id="G0EFB2"/>
<name>G0EFB2_PYRF1</name>
<dbReference type="STRING" id="694429.Pyrfu_0283"/>
<accession>G0EFB2</accession>
<organism evidence="1 2">
    <name type="scientific">Pyrolobus fumarii (strain DSM 11204 / 1A)</name>
    <dbReference type="NCBI Taxonomy" id="694429"/>
    <lineage>
        <taxon>Archaea</taxon>
        <taxon>Thermoproteota</taxon>
        <taxon>Thermoprotei</taxon>
        <taxon>Desulfurococcales</taxon>
        <taxon>Pyrodictiaceae</taxon>
        <taxon>Pyrolobus</taxon>
    </lineage>
</organism>
<dbReference type="EMBL" id="CP002838">
    <property type="protein sequence ID" value="AEM38155.1"/>
    <property type="molecule type" value="Genomic_DNA"/>
</dbReference>
<dbReference type="InParanoid" id="G0EFB2"/>
<evidence type="ECO:0000313" key="2">
    <source>
        <dbReference type="Proteomes" id="UP000001037"/>
    </source>
</evidence>
<dbReference type="GeneID" id="11139925"/>
<dbReference type="InterPro" id="IPR058303">
    <property type="entry name" value="DUF7990"/>
</dbReference>
<dbReference type="HOGENOM" id="CLU_171553_1_0_2"/>
<dbReference type="Pfam" id="PF25952">
    <property type="entry name" value="DUF7990"/>
    <property type="match status" value="1"/>
</dbReference>
<reference evidence="1 2" key="1">
    <citation type="journal article" date="2011" name="Stand. Genomic Sci.">
        <title>Complete genome sequence of the hyperthermophilic chemolithoautotroph Pyrolobus fumarii type strain (1A).</title>
        <authorList>
            <person name="Anderson I."/>
            <person name="Goker M."/>
            <person name="Nolan M."/>
            <person name="Lucas S."/>
            <person name="Hammon N."/>
            <person name="Deshpande S."/>
            <person name="Cheng J.F."/>
            <person name="Tapia R."/>
            <person name="Han C."/>
            <person name="Goodwin L."/>
            <person name="Pitluck S."/>
            <person name="Huntemann M."/>
            <person name="Liolios K."/>
            <person name="Ivanova N."/>
            <person name="Pagani I."/>
            <person name="Mavromatis K."/>
            <person name="Ovchinikova G."/>
            <person name="Pati A."/>
            <person name="Chen A."/>
            <person name="Palaniappan K."/>
            <person name="Land M."/>
            <person name="Hauser L."/>
            <person name="Brambilla E.M."/>
            <person name="Huber H."/>
            <person name="Yasawong M."/>
            <person name="Rohde M."/>
            <person name="Spring S."/>
            <person name="Abt B."/>
            <person name="Sikorski J."/>
            <person name="Wirth R."/>
            <person name="Detter J.C."/>
            <person name="Woyke T."/>
            <person name="Bristow J."/>
            <person name="Eisen J.A."/>
            <person name="Markowitz V."/>
            <person name="Hugenholtz P."/>
            <person name="Kyrpides N.C."/>
            <person name="Klenk H.P."/>
            <person name="Lapidus A."/>
        </authorList>
    </citation>
    <scope>NUCLEOTIDE SEQUENCE [LARGE SCALE GENOMIC DNA]</scope>
    <source>
        <strain evidence="2">DSM 11204 / 1A</strain>
    </source>
</reference>
<dbReference type="eggNOG" id="arCOG03655">
    <property type="taxonomic scope" value="Archaea"/>
</dbReference>
<protein>
    <submittedName>
        <fullName evidence="1">Uncharacterized protein</fullName>
    </submittedName>
</protein>
<gene>
    <name evidence="1" type="ordered locus">Pyrfu_0283</name>
</gene>
<dbReference type="RefSeq" id="WP_014025832.1">
    <property type="nucleotide sequence ID" value="NC_015931.1"/>
</dbReference>
<dbReference type="Proteomes" id="UP000001037">
    <property type="component" value="Chromosome"/>
</dbReference>